<keyword evidence="1" id="KW-0472">Membrane</keyword>
<sequence length="92" mass="10284">MIPLIIGGVSGVVFGGIHCLGWNFLFPRHAEHISWRVASTGMACGPLLIFFISAMTYVLPSEYRIWILGKISPLLRHIIMFFAVTVGCFCWV</sequence>
<name>A0A9P6ZIP9_9AGAM</name>
<feature type="transmembrane region" description="Helical" evidence="1">
    <location>
        <begin position="71"/>
        <end position="91"/>
    </location>
</feature>
<dbReference type="OrthoDB" id="9451547at2759"/>
<evidence type="ECO:0000313" key="2">
    <source>
        <dbReference type="EMBL" id="KAG1768013.1"/>
    </source>
</evidence>
<keyword evidence="1" id="KW-0812">Transmembrane</keyword>
<feature type="non-terminal residue" evidence="2">
    <location>
        <position position="92"/>
    </location>
</feature>
<organism evidence="2 3">
    <name type="scientific">Suillus placidus</name>
    <dbReference type="NCBI Taxonomy" id="48579"/>
    <lineage>
        <taxon>Eukaryota</taxon>
        <taxon>Fungi</taxon>
        <taxon>Dikarya</taxon>
        <taxon>Basidiomycota</taxon>
        <taxon>Agaricomycotina</taxon>
        <taxon>Agaricomycetes</taxon>
        <taxon>Agaricomycetidae</taxon>
        <taxon>Boletales</taxon>
        <taxon>Suillineae</taxon>
        <taxon>Suillaceae</taxon>
        <taxon>Suillus</taxon>
    </lineage>
</organism>
<comment type="caution">
    <text evidence="2">The sequence shown here is derived from an EMBL/GenBank/DDBJ whole genome shotgun (WGS) entry which is preliminary data.</text>
</comment>
<feature type="transmembrane region" description="Helical" evidence="1">
    <location>
        <begin position="37"/>
        <end position="59"/>
    </location>
</feature>
<keyword evidence="1" id="KW-1133">Transmembrane helix</keyword>
<protein>
    <submittedName>
        <fullName evidence="2">Uncharacterized protein</fullName>
    </submittedName>
</protein>
<gene>
    <name evidence="2" type="ORF">EV702DRAFT_1145198</name>
</gene>
<dbReference type="EMBL" id="JABBWD010000082">
    <property type="protein sequence ID" value="KAG1768013.1"/>
    <property type="molecule type" value="Genomic_DNA"/>
</dbReference>
<accession>A0A9P6ZIP9</accession>
<dbReference type="Proteomes" id="UP000714275">
    <property type="component" value="Unassembled WGS sequence"/>
</dbReference>
<evidence type="ECO:0000256" key="1">
    <source>
        <dbReference type="SAM" id="Phobius"/>
    </source>
</evidence>
<proteinExistence type="predicted"/>
<feature type="transmembrane region" description="Helical" evidence="1">
    <location>
        <begin position="6"/>
        <end position="25"/>
    </location>
</feature>
<reference evidence="2" key="1">
    <citation type="journal article" date="2020" name="New Phytol.">
        <title>Comparative genomics reveals dynamic genome evolution in host specialist ectomycorrhizal fungi.</title>
        <authorList>
            <person name="Lofgren L.A."/>
            <person name="Nguyen N.H."/>
            <person name="Vilgalys R."/>
            <person name="Ruytinx J."/>
            <person name="Liao H.L."/>
            <person name="Branco S."/>
            <person name="Kuo A."/>
            <person name="LaButti K."/>
            <person name="Lipzen A."/>
            <person name="Andreopoulos W."/>
            <person name="Pangilinan J."/>
            <person name="Riley R."/>
            <person name="Hundley H."/>
            <person name="Na H."/>
            <person name="Barry K."/>
            <person name="Grigoriev I.V."/>
            <person name="Stajich J.E."/>
            <person name="Kennedy P.G."/>
        </authorList>
    </citation>
    <scope>NUCLEOTIDE SEQUENCE</scope>
    <source>
        <strain evidence="2">DOB743</strain>
    </source>
</reference>
<evidence type="ECO:0000313" key="3">
    <source>
        <dbReference type="Proteomes" id="UP000714275"/>
    </source>
</evidence>
<dbReference type="AlphaFoldDB" id="A0A9P6ZIP9"/>
<keyword evidence="3" id="KW-1185">Reference proteome</keyword>